<evidence type="ECO:0000259" key="1">
    <source>
        <dbReference type="Pfam" id="PF05117"/>
    </source>
</evidence>
<evidence type="ECO:0000313" key="3">
    <source>
        <dbReference type="Proteomes" id="UP000251241"/>
    </source>
</evidence>
<proteinExistence type="predicted"/>
<dbReference type="Proteomes" id="UP000251241">
    <property type="component" value="Unassembled WGS sequence"/>
</dbReference>
<dbReference type="AlphaFoldDB" id="A0A2X2ISD1"/>
<protein>
    <recommendedName>
        <fullName evidence="1">DUF695 domain-containing protein</fullName>
    </recommendedName>
</protein>
<sequence>MGFLNTIFGKKENKKDSITEFWDWFKKNEQAFFQIVKAGEQIDQHFFSKLSPKIDALRKELYFLTGMYDDNTAELVITPDGVIKNIAFVEHLIASAPALAHWKFTALKPAIADMEKFKITMYGFTFDIKDMFFYPIQHRYHPDEVDIVIVHPDYTEEHKANISHGIEIFLENYIGELNSIIAIDNLNVTSKELATEELIPLIKLKDYLIWREKEFVEKYTDVRHLTADDTYTAFEGTLENDLPIFAIINTTLLDWDGKASHPWIVTLKISYDGTATNGMPNQETYDLMDKFEEELMNSLPNDIGFLNIGRETADSLREIYLACTEFRKASRTIDRLIEQYREILQIDYSIYKDKYWKTFERFYKQIE</sequence>
<organism evidence="2 3">
    <name type="scientific">Sphingobacterium multivorum</name>
    <dbReference type="NCBI Taxonomy" id="28454"/>
    <lineage>
        <taxon>Bacteria</taxon>
        <taxon>Pseudomonadati</taxon>
        <taxon>Bacteroidota</taxon>
        <taxon>Sphingobacteriia</taxon>
        <taxon>Sphingobacteriales</taxon>
        <taxon>Sphingobacteriaceae</taxon>
        <taxon>Sphingobacterium</taxon>
    </lineage>
</organism>
<gene>
    <name evidence="2" type="ORF">NCTC11343_01740</name>
</gene>
<accession>A0A2X2ISD1</accession>
<dbReference type="RefSeq" id="WP_112374390.1">
    <property type="nucleotide sequence ID" value="NZ_CP069793.1"/>
</dbReference>
<dbReference type="GeneID" id="97181516"/>
<dbReference type="EMBL" id="UAUU01000006">
    <property type="protein sequence ID" value="SPZ85182.1"/>
    <property type="molecule type" value="Genomic_DNA"/>
</dbReference>
<reference evidence="2 3" key="1">
    <citation type="submission" date="2018-06" db="EMBL/GenBank/DDBJ databases">
        <authorList>
            <consortium name="Pathogen Informatics"/>
            <person name="Doyle S."/>
        </authorList>
    </citation>
    <scope>NUCLEOTIDE SEQUENCE [LARGE SCALE GENOMIC DNA]</scope>
    <source>
        <strain evidence="2 3">NCTC11343</strain>
    </source>
</reference>
<evidence type="ECO:0000313" key="2">
    <source>
        <dbReference type="EMBL" id="SPZ85182.1"/>
    </source>
</evidence>
<feature type="domain" description="DUF695" evidence="1">
    <location>
        <begin position="240"/>
        <end position="362"/>
    </location>
</feature>
<dbReference type="Pfam" id="PF05117">
    <property type="entry name" value="DUF695"/>
    <property type="match status" value="1"/>
</dbReference>
<name>A0A2X2ISD1_SPHMU</name>
<dbReference type="InterPro" id="IPR016097">
    <property type="entry name" value="DUF695"/>
</dbReference>